<dbReference type="OrthoDB" id="8451446at2"/>
<dbReference type="Proteomes" id="UP000234881">
    <property type="component" value="Unassembled WGS sequence"/>
</dbReference>
<comment type="caution">
    <text evidence="1">The sequence shown here is derived from an EMBL/GenBank/DDBJ whole genome shotgun (WGS) entry which is preliminary data.</text>
</comment>
<proteinExistence type="predicted"/>
<keyword evidence="2" id="KW-1185">Reference proteome</keyword>
<dbReference type="AlphaFoldDB" id="A0A2N5XQU2"/>
<organism evidence="1 2">
    <name type="scientific">Cohaesibacter celericrescens</name>
    <dbReference type="NCBI Taxonomy" id="2067669"/>
    <lineage>
        <taxon>Bacteria</taxon>
        <taxon>Pseudomonadati</taxon>
        <taxon>Pseudomonadota</taxon>
        <taxon>Alphaproteobacteria</taxon>
        <taxon>Hyphomicrobiales</taxon>
        <taxon>Cohaesibacteraceae</taxon>
    </lineage>
</organism>
<evidence type="ECO:0000313" key="2">
    <source>
        <dbReference type="Proteomes" id="UP000234881"/>
    </source>
</evidence>
<dbReference type="RefSeq" id="WP_101534076.1">
    <property type="nucleotide sequence ID" value="NZ_PKUQ01000022.1"/>
</dbReference>
<protein>
    <submittedName>
        <fullName evidence="1">Uncharacterized protein</fullName>
    </submittedName>
</protein>
<accession>A0A2N5XQU2</accession>
<gene>
    <name evidence="1" type="ORF">C0081_12050</name>
</gene>
<dbReference type="EMBL" id="PKUQ01000022">
    <property type="protein sequence ID" value="PLW76788.1"/>
    <property type="molecule type" value="Genomic_DNA"/>
</dbReference>
<sequence>MVSAEIKDLLYIAAIVAAVSGSHFMQRAKIMVLEERMKGYGKATDRIFESLRRIEEKLDEKADK</sequence>
<reference evidence="1 2" key="1">
    <citation type="submission" date="2018-01" db="EMBL/GenBank/DDBJ databases">
        <title>The draft genome sequence of Cohaesibacter sp. H1304.</title>
        <authorList>
            <person name="Wang N.-N."/>
            <person name="Du Z.-J."/>
        </authorList>
    </citation>
    <scope>NUCLEOTIDE SEQUENCE [LARGE SCALE GENOMIC DNA]</scope>
    <source>
        <strain evidence="1 2">H1304</strain>
    </source>
</reference>
<evidence type="ECO:0000313" key="1">
    <source>
        <dbReference type="EMBL" id="PLW76788.1"/>
    </source>
</evidence>
<name>A0A2N5XQU2_9HYPH</name>